<dbReference type="PANTHER" id="PTHR33355:SF1">
    <property type="entry name" value="WALL-ASSOCIATED RECEPTOR KINASE-LIKE 15"/>
    <property type="match status" value="1"/>
</dbReference>
<protein>
    <submittedName>
        <fullName evidence="1">Uncharacterized protein</fullName>
    </submittedName>
</protein>
<dbReference type="AlphaFoldDB" id="A0AAV9FN98"/>
<comment type="caution">
    <text evidence="1">The sequence shown here is derived from an EMBL/GenBank/DDBJ whole genome shotgun (WGS) entry which is preliminary data.</text>
</comment>
<organism evidence="1 2">
    <name type="scientific">Acorus calamus</name>
    <name type="common">Sweet flag</name>
    <dbReference type="NCBI Taxonomy" id="4465"/>
    <lineage>
        <taxon>Eukaryota</taxon>
        <taxon>Viridiplantae</taxon>
        <taxon>Streptophyta</taxon>
        <taxon>Embryophyta</taxon>
        <taxon>Tracheophyta</taxon>
        <taxon>Spermatophyta</taxon>
        <taxon>Magnoliopsida</taxon>
        <taxon>Liliopsida</taxon>
        <taxon>Acoraceae</taxon>
        <taxon>Acorus</taxon>
    </lineage>
</organism>
<evidence type="ECO:0000313" key="2">
    <source>
        <dbReference type="Proteomes" id="UP001180020"/>
    </source>
</evidence>
<keyword evidence="2" id="KW-1185">Reference proteome</keyword>
<dbReference type="EMBL" id="JAUJYO010000001">
    <property type="protein sequence ID" value="KAK1327026.1"/>
    <property type="molecule type" value="Genomic_DNA"/>
</dbReference>
<name>A0AAV9FN98_ACOCL</name>
<accession>A0AAV9FN98</accession>
<dbReference type="PANTHER" id="PTHR33355">
    <property type="entry name" value="WALL-ASSOCIATED RECEPTOR KINASE CARBOXY-TERMINAL PROTEIN-RELATED"/>
    <property type="match status" value="1"/>
</dbReference>
<reference evidence="1" key="1">
    <citation type="journal article" date="2023" name="Nat. Commun.">
        <title>Diploid and tetraploid genomes of Acorus and the evolution of monocots.</title>
        <authorList>
            <person name="Ma L."/>
            <person name="Liu K.W."/>
            <person name="Li Z."/>
            <person name="Hsiao Y.Y."/>
            <person name="Qi Y."/>
            <person name="Fu T."/>
            <person name="Tang G.D."/>
            <person name="Zhang D."/>
            <person name="Sun W.H."/>
            <person name="Liu D.K."/>
            <person name="Li Y."/>
            <person name="Chen G.Z."/>
            <person name="Liu X.D."/>
            <person name="Liao X.Y."/>
            <person name="Jiang Y.T."/>
            <person name="Yu X."/>
            <person name="Hao Y."/>
            <person name="Huang J."/>
            <person name="Zhao X.W."/>
            <person name="Ke S."/>
            <person name="Chen Y.Y."/>
            <person name="Wu W.L."/>
            <person name="Hsu J.L."/>
            <person name="Lin Y.F."/>
            <person name="Huang M.D."/>
            <person name="Li C.Y."/>
            <person name="Huang L."/>
            <person name="Wang Z.W."/>
            <person name="Zhao X."/>
            <person name="Zhong W.Y."/>
            <person name="Peng D.H."/>
            <person name="Ahmad S."/>
            <person name="Lan S."/>
            <person name="Zhang J.S."/>
            <person name="Tsai W.C."/>
            <person name="Van de Peer Y."/>
            <person name="Liu Z.J."/>
        </authorList>
    </citation>
    <scope>NUCLEOTIDE SEQUENCE</scope>
    <source>
        <strain evidence="1">CP</strain>
    </source>
</reference>
<sequence length="199" mass="21111">MSTCSSMHATSTTFGLDWAGPFQLGPSIFVLLSCPPPTSSLTYKSFPVCDTSVNSHLCLSLYTCPSVVSLGLPLFSPTNTCCVYSPASLGPKGDLDLQGLRCLGYVSVLSLGDFPTDASKWKYGVALKYSQPGFDGFDASVVCGVCEMSEGVCGTGPTPPLTATVRRISAAVQGAKISSPINVRGWLFEEWKNNRSMKL</sequence>
<reference evidence="1" key="2">
    <citation type="submission" date="2023-06" db="EMBL/GenBank/DDBJ databases">
        <authorList>
            <person name="Ma L."/>
            <person name="Liu K.-W."/>
            <person name="Li Z."/>
            <person name="Hsiao Y.-Y."/>
            <person name="Qi Y."/>
            <person name="Fu T."/>
            <person name="Tang G."/>
            <person name="Zhang D."/>
            <person name="Sun W.-H."/>
            <person name="Liu D.-K."/>
            <person name="Li Y."/>
            <person name="Chen G.-Z."/>
            <person name="Liu X.-D."/>
            <person name="Liao X.-Y."/>
            <person name="Jiang Y.-T."/>
            <person name="Yu X."/>
            <person name="Hao Y."/>
            <person name="Huang J."/>
            <person name="Zhao X.-W."/>
            <person name="Ke S."/>
            <person name="Chen Y.-Y."/>
            <person name="Wu W.-L."/>
            <person name="Hsu J.-L."/>
            <person name="Lin Y.-F."/>
            <person name="Huang M.-D."/>
            <person name="Li C.-Y."/>
            <person name="Huang L."/>
            <person name="Wang Z.-W."/>
            <person name="Zhao X."/>
            <person name="Zhong W.-Y."/>
            <person name="Peng D.-H."/>
            <person name="Ahmad S."/>
            <person name="Lan S."/>
            <person name="Zhang J.-S."/>
            <person name="Tsai W.-C."/>
            <person name="Van De Peer Y."/>
            <person name="Liu Z.-J."/>
        </authorList>
    </citation>
    <scope>NUCLEOTIDE SEQUENCE</scope>
    <source>
        <strain evidence="1">CP</strain>
        <tissue evidence="1">Leaves</tissue>
    </source>
</reference>
<gene>
    <name evidence="1" type="ORF">QJS10_CPA01g00441</name>
</gene>
<proteinExistence type="predicted"/>
<evidence type="ECO:0000313" key="1">
    <source>
        <dbReference type="EMBL" id="KAK1327026.1"/>
    </source>
</evidence>
<dbReference type="Proteomes" id="UP001180020">
    <property type="component" value="Unassembled WGS sequence"/>
</dbReference>